<accession>A0ABV3X231</accession>
<comment type="caution">
    <text evidence="2">The sequence shown here is derived from an EMBL/GenBank/DDBJ whole genome shotgun (WGS) entry which is preliminary data.</text>
</comment>
<gene>
    <name evidence="2" type="ORF">V1479_24305</name>
</gene>
<dbReference type="EMBL" id="JAZHFV010000013">
    <property type="protein sequence ID" value="MEX4010438.1"/>
    <property type="molecule type" value="Genomic_DNA"/>
</dbReference>
<proteinExistence type="predicted"/>
<dbReference type="InterPro" id="IPR001387">
    <property type="entry name" value="Cro/C1-type_HTH"/>
</dbReference>
<dbReference type="SMART" id="SM00530">
    <property type="entry name" value="HTH_XRE"/>
    <property type="match status" value="1"/>
</dbReference>
<organism evidence="2 3">
    <name type="scientific">Neoaquamicrobium sediminum</name>
    <dbReference type="NCBI Taxonomy" id="1849104"/>
    <lineage>
        <taxon>Bacteria</taxon>
        <taxon>Pseudomonadati</taxon>
        <taxon>Pseudomonadota</taxon>
        <taxon>Alphaproteobacteria</taxon>
        <taxon>Hyphomicrobiales</taxon>
        <taxon>Phyllobacteriaceae</taxon>
        <taxon>Neoaquamicrobium</taxon>
    </lineage>
</organism>
<reference evidence="2 3" key="1">
    <citation type="submission" date="2024-01" db="EMBL/GenBank/DDBJ databases">
        <title>New evidence supports the origin of RcGTA from prophage.</title>
        <authorList>
            <person name="Xu Y."/>
            <person name="Liu B."/>
            <person name="Chen F."/>
        </authorList>
    </citation>
    <scope>NUCLEOTIDE SEQUENCE [LARGE SCALE GENOMIC DNA]</scope>
    <source>
        <strain evidence="2 3">CBW1107-2</strain>
    </source>
</reference>
<evidence type="ECO:0000313" key="3">
    <source>
        <dbReference type="Proteomes" id="UP001559025"/>
    </source>
</evidence>
<dbReference type="SUPFAM" id="SSF47413">
    <property type="entry name" value="lambda repressor-like DNA-binding domains"/>
    <property type="match status" value="1"/>
</dbReference>
<dbReference type="InterPro" id="IPR010982">
    <property type="entry name" value="Lambda_DNA-bd_dom_sf"/>
</dbReference>
<evidence type="ECO:0000259" key="1">
    <source>
        <dbReference type="PROSITE" id="PS50943"/>
    </source>
</evidence>
<dbReference type="CDD" id="cd00093">
    <property type="entry name" value="HTH_XRE"/>
    <property type="match status" value="1"/>
</dbReference>
<feature type="domain" description="HTH cro/C1-type" evidence="1">
    <location>
        <begin position="49"/>
        <end position="103"/>
    </location>
</feature>
<dbReference type="Gene3D" id="1.10.260.40">
    <property type="entry name" value="lambda repressor-like DNA-binding domains"/>
    <property type="match status" value="1"/>
</dbReference>
<dbReference type="Pfam" id="PF01381">
    <property type="entry name" value="HTH_3"/>
    <property type="match status" value="1"/>
</dbReference>
<protein>
    <submittedName>
        <fullName evidence="2">Helix-turn-helix transcriptional regulator</fullName>
    </submittedName>
</protein>
<name>A0ABV3X231_9HYPH</name>
<keyword evidence="3" id="KW-1185">Reference proteome</keyword>
<sequence length="122" mass="12966">MIRAPNSLVVVRLLTVVTTPSAADAYKKHICTYCATRQHIAMEVTSAQIRAARGLLDISQQELANLSKVSLRTIVQIERGSKPASASIVQALVLSLQGAGIEFIPENGAGPGVRLARSSKKS</sequence>
<dbReference type="Proteomes" id="UP001559025">
    <property type="component" value="Unassembled WGS sequence"/>
</dbReference>
<dbReference type="RefSeq" id="WP_368805123.1">
    <property type="nucleotide sequence ID" value="NZ_JAZHFV010000013.1"/>
</dbReference>
<dbReference type="PROSITE" id="PS50943">
    <property type="entry name" value="HTH_CROC1"/>
    <property type="match status" value="1"/>
</dbReference>
<evidence type="ECO:0000313" key="2">
    <source>
        <dbReference type="EMBL" id="MEX4010438.1"/>
    </source>
</evidence>